<organism evidence="3 4">
    <name type="scientific">Seminavis robusta</name>
    <dbReference type="NCBI Taxonomy" id="568900"/>
    <lineage>
        <taxon>Eukaryota</taxon>
        <taxon>Sar</taxon>
        <taxon>Stramenopiles</taxon>
        <taxon>Ochrophyta</taxon>
        <taxon>Bacillariophyta</taxon>
        <taxon>Bacillariophyceae</taxon>
        <taxon>Bacillariophycidae</taxon>
        <taxon>Naviculales</taxon>
        <taxon>Naviculaceae</taxon>
        <taxon>Seminavis</taxon>
    </lineage>
</organism>
<keyword evidence="1" id="KW-0812">Transmembrane</keyword>
<evidence type="ECO:0000313" key="3">
    <source>
        <dbReference type="EMBL" id="CAB9501727.1"/>
    </source>
</evidence>
<dbReference type="GO" id="GO:0006629">
    <property type="term" value="P:lipid metabolic process"/>
    <property type="evidence" value="ECO:0007669"/>
    <property type="project" value="InterPro"/>
</dbReference>
<sequence length="506" mass="56865">MGSGGQCEVVKGQVAAADAATKNAVLSTKPTTTTTDSTKTNNNIDGAWVSPFTPDKIDPTVSSMSLKEINAQFPTKSELRAVIPPHCFERSLFWSFYSIGRDLFMSAIVAYITYHTLSVDPPEGGLLGNPVGWIAWRLAWNVYALFMTAAYGGLWVIGHECGHGAFSDYPIVNDIVGWILHSSILVPYFTWAFSHAKHHRRTNDLIEGETHVPPDHKEMGLIKNDEGTYERLPKEVIDSKLSVFAEGGLTDFFSHFHYGHALCHEHNGDEAFSCLMLWSRLFMGFQLYVLGIGSNGHLGSDGKWIEKGTFPDHFRPWSRLFPEKMYWKVVASDIGCLITLSILAYCSYLFGVRAVWFWYGGPYLLINATLVTFTWLQHTDPTVPHFDADNWNWIKGALAGTIDRPLHPPMGVSLSHHIVTTHVCHHLFHEIPHYHAVEATAHIRAYLEPKGLYNYDPTPMASALWKVASTCHFVDSLTDGVQYYRNFREVPLTTEATQNNKSKKTQ</sequence>
<evidence type="ECO:0000259" key="2">
    <source>
        <dbReference type="Pfam" id="PF00487"/>
    </source>
</evidence>
<accession>A0A9N8DFB7</accession>
<dbReference type="PANTHER" id="PTHR32100">
    <property type="entry name" value="OMEGA-6 FATTY ACID DESATURASE, CHLOROPLASTIC"/>
    <property type="match status" value="1"/>
</dbReference>
<dbReference type="GO" id="GO:0016491">
    <property type="term" value="F:oxidoreductase activity"/>
    <property type="evidence" value="ECO:0007669"/>
    <property type="project" value="InterPro"/>
</dbReference>
<dbReference type="AlphaFoldDB" id="A0A9N8DFB7"/>
<name>A0A9N8DFB7_9STRA</name>
<keyword evidence="1" id="KW-0472">Membrane</keyword>
<dbReference type="Pfam" id="PF00487">
    <property type="entry name" value="FA_desaturase"/>
    <property type="match status" value="1"/>
</dbReference>
<reference evidence="3" key="1">
    <citation type="submission" date="2020-06" db="EMBL/GenBank/DDBJ databases">
        <authorList>
            <consortium name="Plant Systems Biology data submission"/>
        </authorList>
    </citation>
    <scope>NUCLEOTIDE SEQUENCE</scope>
    <source>
        <strain evidence="3">D6</strain>
    </source>
</reference>
<dbReference type="InterPro" id="IPR012171">
    <property type="entry name" value="Fatty_acid_desaturase"/>
</dbReference>
<protein>
    <submittedName>
        <fullName evidence="3">Delta(12) acyl-lipid conjugase (11E,13E-forming)</fullName>
    </submittedName>
</protein>
<keyword evidence="1" id="KW-1133">Transmembrane helix</keyword>
<evidence type="ECO:0000256" key="1">
    <source>
        <dbReference type="SAM" id="Phobius"/>
    </source>
</evidence>
<dbReference type="CDD" id="cd03507">
    <property type="entry name" value="Delta12-FADS-like"/>
    <property type="match status" value="1"/>
</dbReference>
<feature type="domain" description="Fatty acid desaturase" evidence="2">
    <location>
        <begin position="139"/>
        <end position="206"/>
    </location>
</feature>
<proteinExistence type="predicted"/>
<gene>
    <name evidence="3" type="ORF">SEMRO_116_G057200.1</name>
</gene>
<keyword evidence="4" id="KW-1185">Reference proteome</keyword>
<dbReference type="OrthoDB" id="1461976at2759"/>
<evidence type="ECO:0000313" key="4">
    <source>
        <dbReference type="Proteomes" id="UP001153069"/>
    </source>
</evidence>
<feature type="transmembrane region" description="Helical" evidence="1">
    <location>
        <begin position="134"/>
        <end position="157"/>
    </location>
</feature>
<comment type="caution">
    <text evidence="3">The sequence shown here is derived from an EMBL/GenBank/DDBJ whole genome shotgun (WGS) entry which is preliminary data.</text>
</comment>
<dbReference type="Proteomes" id="UP001153069">
    <property type="component" value="Unassembled WGS sequence"/>
</dbReference>
<feature type="transmembrane region" description="Helical" evidence="1">
    <location>
        <begin position="325"/>
        <end position="350"/>
    </location>
</feature>
<dbReference type="EMBL" id="CAICTM010000115">
    <property type="protein sequence ID" value="CAB9501727.1"/>
    <property type="molecule type" value="Genomic_DNA"/>
</dbReference>
<dbReference type="InterPro" id="IPR005804">
    <property type="entry name" value="FA_desaturase_dom"/>
</dbReference>